<feature type="domain" description="N-acetyltransferase" evidence="2">
    <location>
        <begin position="355"/>
        <end position="418"/>
    </location>
</feature>
<dbReference type="Gene3D" id="3.40.630.30">
    <property type="match status" value="1"/>
</dbReference>
<organism evidence="3 4">
    <name type="scientific">Pterulicium gracile</name>
    <dbReference type="NCBI Taxonomy" id="1884261"/>
    <lineage>
        <taxon>Eukaryota</taxon>
        <taxon>Fungi</taxon>
        <taxon>Dikarya</taxon>
        <taxon>Basidiomycota</taxon>
        <taxon>Agaricomycotina</taxon>
        <taxon>Agaricomycetes</taxon>
        <taxon>Agaricomycetidae</taxon>
        <taxon>Agaricales</taxon>
        <taxon>Pleurotineae</taxon>
        <taxon>Pterulaceae</taxon>
        <taxon>Pterulicium</taxon>
    </lineage>
</organism>
<keyword evidence="4" id="KW-1185">Reference proteome</keyword>
<feature type="compositionally biased region" description="Low complexity" evidence="1">
    <location>
        <begin position="529"/>
        <end position="564"/>
    </location>
</feature>
<feature type="compositionally biased region" description="Basic and acidic residues" evidence="1">
    <location>
        <begin position="204"/>
        <end position="219"/>
    </location>
</feature>
<protein>
    <recommendedName>
        <fullName evidence="2">N-acetyltransferase domain-containing protein</fullName>
    </recommendedName>
</protein>
<feature type="compositionally biased region" description="Polar residues" evidence="1">
    <location>
        <begin position="578"/>
        <end position="592"/>
    </location>
</feature>
<feature type="region of interest" description="Disordered" evidence="1">
    <location>
        <begin position="132"/>
        <end position="221"/>
    </location>
</feature>
<proteinExistence type="predicted"/>
<dbReference type="SUPFAM" id="SSF55729">
    <property type="entry name" value="Acyl-CoA N-acyltransferases (Nat)"/>
    <property type="match status" value="1"/>
</dbReference>
<name>A0A5C3QBZ3_9AGAR</name>
<evidence type="ECO:0000256" key="1">
    <source>
        <dbReference type="SAM" id="MobiDB-lite"/>
    </source>
</evidence>
<feature type="region of interest" description="Disordered" evidence="1">
    <location>
        <begin position="516"/>
        <end position="616"/>
    </location>
</feature>
<dbReference type="AlphaFoldDB" id="A0A5C3QBZ3"/>
<dbReference type="InterPro" id="IPR016181">
    <property type="entry name" value="Acyl_CoA_acyltransferase"/>
</dbReference>
<sequence>MKPRWSTCTSSTIAFPVTTMNMTSHLIDPETGLTIHPGLEGQDDHIDTLSDLFEEIHPYSAEILLSGVEDVVSFVFHPDTVFFGVLSVSSVLEVEKSSYPSKAERYAPTTQISDNRNVQEWRDVVAVLPSRRSTHAGDPDDHWSFTSFDSTPRTTSPTPSGMKLPASVAEDSNDGDRNLRIGIQGTFGTGEHAQNLRDAASGSEHSDHNGVGEPRRYSDESGDELNALLHKMISSHPDMRPQMEIPDYVLNEEERPYTCFQRDAREQRARDVHSADLEEQRAGDDDPDDTEDLYIPDYSEELYVPEERAGDVHPADMEQKRVRVDDPDDTEDLYIPESANDSEELYVPEVARSIAPVGFVYLTVNSQRAPGNNPLAELSIGVVLSPSHRKKGYAQRAVQHLLKYAFDDLKVHRLQAVLVDKQSPYRDSMMMLLTQQRFTYEGSRRLAMCSPIDQRWKDVEYLSILDTEFLMRQFFEPAPKSVWEELFARHQREREELLSWEDKHVGTKAATTLRRVSSTGTLVGARSQSESTRAPTPSATTSTCSTSGSSVFSPPRSPTQSQRSGWDMMIDDDPLSSLPGSRASTISVPGTDSSEGAYFSSSESSWSVTGSSDLDD</sequence>
<feature type="compositionally biased region" description="Basic and acidic residues" evidence="1">
    <location>
        <begin position="262"/>
        <end position="284"/>
    </location>
</feature>
<dbReference type="OrthoDB" id="64477at2759"/>
<dbReference type="Pfam" id="PF13302">
    <property type="entry name" value="Acetyltransf_3"/>
    <property type="match status" value="1"/>
</dbReference>
<evidence type="ECO:0000313" key="3">
    <source>
        <dbReference type="EMBL" id="TFK97950.1"/>
    </source>
</evidence>
<dbReference type="InterPro" id="IPR000182">
    <property type="entry name" value="GNAT_dom"/>
</dbReference>
<dbReference type="EMBL" id="ML178843">
    <property type="protein sequence ID" value="TFK97950.1"/>
    <property type="molecule type" value="Genomic_DNA"/>
</dbReference>
<dbReference type="GO" id="GO:0016747">
    <property type="term" value="F:acyltransferase activity, transferring groups other than amino-acyl groups"/>
    <property type="evidence" value="ECO:0007669"/>
    <property type="project" value="InterPro"/>
</dbReference>
<feature type="compositionally biased region" description="Low complexity" evidence="1">
    <location>
        <begin position="593"/>
        <end position="616"/>
    </location>
</feature>
<gene>
    <name evidence="3" type="ORF">BDV98DRAFT_553446</name>
</gene>
<evidence type="ECO:0000313" key="4">
    <source>
        <dbReference type="Proteomes" id="UP000305067"/>
    </source>
</evidence>
<evidence type="ECO:0000259" key="2">
    <source>
        <dbReference type="Pfam" id="PF13302"/>
    </source>
</evidence>
<feature type="region of interest" description="Disordered" evidence="1">
    <location>
        <begin position="262"/>
        <end position="292"/>
    </location>
</feature>
<feature type="compositionally biased region" description="Low complexity" evidence="1">
    <location>
        <begin position="144"/>
        <end position="160"/>
    </location>
</feature>
<accession>A0A5C3QBZ3</accession>
<reference evidence="3 4" key="1">
    <citation type="journal article" date="2019" name="Nat. Ecol. Evol.">
        <title>Megaphylogeny resolves global patterns of mushroom evolution.</title>
        <authorList>
            <person name="Varga T."/>
            <person name="Krizsan K."/>
            <person name="Foldi C."/>
            <person name="Dima B."/>
            <person name="Sanchez-Garcia M."/>
            <person name="Sanchez-Ramirez S."/>
            <person name="Szollosi G.J."/>
            <person name="Szarkandi J.G."/>
            <person name="Papp V."/>
            <person name="Albert L."/>
            <person name="Andreopoulos W."/>
            <person name="Angelini C."/>
            <person name="Antonin V."/>
            <person name="Barry K.W."/>
            <person name="Bougher N.L."/>
            <person name="Buchanan P."/>
            <person name="Buyck B."/>
            <person name="Bense V."/>
            <person name="Catcheside P."/>
            <person name="Chovatia M."/>
            <person name="Cooper J."/>
            <person name="Damon W."/>
            <person name="Desjardin D."/>
            <person name="Finy P."/>
            <person name="Geml J."/>
            <person name="Haridas S."/>
            <person name="Hughes K."/>
            <person name="Justo A."/>
            <person name="Karasinski D."/>
            <person name="Kautmanova I."/>
            <person name="Kiss B."/>
            <person name="Kocsube S."/>
            <person name="Kotiranta H."/>
            <person name="LaButti K.M."/>
            <person name="Lechner B.E."/>
            <person name="Liimatainen K."/>
            <person name="Lipzen A."/>
            <person name="Lukacs Z."/>
            <person name="Mihaltcheva S."/>
            <person name="Morgado L.N."/>
            <person name="Niskanen T."/>
            <person name="Noordeloos M.E."/>
            <person name="Ohm R.A."/>
            <person name="Ortiz-Santana B."/>
            <person name="Ovrebo C."/>
            <person name="Racz N."/>
            <person name="Riley R."/>
            <person name="Savchenko A."/>
            <person name="Shiryaev A."/>
            <person name="Soop K."/>
            <person name="Spirin V."/>
            <person name="Szebenyi C."/>
            <person name="Tomsovsky M."/>
            <person name="Tulloss R.E."/>
            <person name="Uehling J."/>
            <person name="Grigoriev I.V."/>
            <person name="Vagvolgyi C."/>
            <person name="Papp T."/>
            <person name="Martin F.M."/>
            <person name="Miettinen O."/>
            <person name="Hibbett D.S."/>
            <person name="Nagy L.G."/>
        </authorList>
    </citation>
    <scope>NUCLEOTIDE SEQUENCE [LARGE SCALE GENOMIC DNA]</scope>
    <source>
        <strain evidence="3 4">CBS 309.79</strain>
    </source>
</reference>
<dbReference type="Proteomes" id="UP000305067">
    <property type="component" value="Unassembled WGS sequence"/>
</dbReference>
<dbReference type="CDD" id="cd04301">
    <property type="entry name" value="NAT_SF"/>
    <property type="match status" value="1"/>
</dbReference>